<dbReference type="SUPFAM" id="SSF51069">
    <property type="entry name" value="Carbonic anhydrase"/>
    <property type="match status" value="1"/>
</dbReference>
<evidence type="ECO:0000256" key="7">
    <source>
        <dbReference type="ARBA" id="ARBA00022833"/>
    </source>
</evidence>
<keyword evidence="7 10" id="KW-0862">Zinc</keyword>
<dbReference type="InterPro" id="IPR023561">
    <property type="entry name" value="Carbonic_anhydrase_a-class"/>
</dbReference>
<comment type="catalytic activity">
    <reaction evidence="9 10">
        <text>hydrogencarbonate + H(+) = CO2 + H2O</text>
        <dbReference type="Rhea" id="RHEA:10748"/>
        <dbReference type="ChEBI" id="CHEBI:15377"/>
        <dbReference type="ChEBI" id="CHEBI:15378"/>
        <dbReference type="ChEBI" id="CHEBI:16526"/>
        <dbReference type="ChEBI" id="CHEBI:17544"/>
        <dbReference type="EC" id="4.2.1.1"/>
    </reaction>
</comment>
<keyword evidence="6 10" id="KW-0479">Metal-binding</keyword>
<dbReference type="RefSeq" id="WP_109834704.1">
    <property type="nucleotide sequence ID" value="NZ_CP017195.1"/>
</dbReference>
<dbReference type="PROSITE" id="PS00162">
    <property type="entry name" value="ALPHA_CA_1"/>
    <property type="match status" value="1"/>
</dbReference>
<proteinExistence type="inferred from homology"/>
<evidence type="ECO:0000256" key="9">
    <source>
        <dbReference type="ARBA" id="ARBA00048348"/>
    </source>
</evidence>
<reference evidence="12 13" key="1">
    <citation type="journal article" date="2022" name="Microbiol. Res.">
        <title>Comparative genome analysis, predicted lifestyle and antimicrobial strategies of Lactococcus carnosus and Lactococcus paracarnosus isolated from meat.</title>
        <authorList>
            <person name="Werum V."/>
            <person name="Ehrmann M."/>
            <person name="Vogel R."/>
            <person name="Hilgarth M."/>
        </authorList>
    </citation>
    <scope>NUCLEOTIDE SEQUENCE [LARGE SCALE GENOMIC DNA]</scope>
    <source>
        <strain evidence="12 13">TMW21897</strain>
    </source>
</reference>
<evidence type="ECO:0000256" key="5">
    <source>
        <dbReference type="ARBA" id="ARBA00014628"/>
    </source>
</evidence>
<keyword evidence="8 10" id="KW-0456">Lyase</keyword>
<evidence type="ECO:0000256" key="2">
    <source>
        <dbReference type="ARBA" id="ARBA00002904"/>
    </source>
</evidence>
<feature type="signal peptide" evidence="10">
    <location>
        <begin position="1"/>
        <end position="22"/>
    </location>
</feature>
<dbReference type="InterPro" id="IPR036398">
    <property type="entry name" value="CA_dom_sf"/>
</dbReference>
<evidence type="ECO:0000256" key="10">
    <source>
        <dbReference type="RuleBase" id="RU367011"/>
    </source>
</evidence>
<dbReference type="PROSITE" id="PS51257">
    <property type="entry name" value="PROKAR_LIPOPROTEIN"/>
    <property type="match status" value="1"/>
</dbReference>
<evidence type="ECO:0000313" key="12">
    <source>
        <dbReference type="EMBL" id="MCJ1976544.1"/>
    </source>
</evidence>
<evidence type="ECO:0000313" key="13">
    <source>
        <dbReference type="Proteomes" id="UP001522462"/>
    </source>
</evidence>
<comment type="cofactor">
    <cofactor evidence="1 10">
        <name>Zn(2+)</name>
        <dbReference type="ChEBI" id="CHEBI:29105"/>
    </cofactor>
</comment>
<dbReference type="InterPro" id="IPR041891">
    <property type="entry name" value="Alpha_CA_prokaryot-like"/>
</dbReference>
<feature type="chain" id="PRO_5044993419" description="Carbonic anhydrase" evidence="10">
    <location>
        <begin position="23"/>
        <end position="249"/>
    </location>
</feature>
<dbReference type="Gene3D" id="3.10.200.10">
    <property type="entry name" value="Alpha carbonic anhydrase"/>
    <property type="match status" value="1"/>
</dbReference>
<dbReference type="EMBL" id="JAAEDA010000001">
    <property type="protein sequence ID" value="MCJ1976544.1"/>
    <property type="molecule type" value="Genomic_DNA"/>
</dbReference>
<accession>A0ABT0AJ23</accession>
<dbReference type="PANTHER" id="PTHR18952:SF265">
    <property type="entry name" value="CARBONIC ANHYDRASE"/>
    <property type="match status" value="1"/>
</dbReference>
<organism evidence="12 13">
    <name type="scientific">Pseudolactococcus paracarnosus</name>
    <dbReference type="NCBI Taxonomy" id="2749962"/>
    <lineage>
        <taxon>Bacteria</taxon>
        <taxon>Bacillati</taxon>
        <taxon>Bacillota</taxon>
        <taxon>Bacilli</taxon>
        <taxon>Lactobacillales</taxon>
        <taxon>Streptococcaceae</taxon>
        <taxon>Pseudolactococcus</taxon>
    </lineage>
</organism>
<keyword evidence="13" id="KW-1185">Reference proteome</keyword>
<protein>
    <recommendedName>
        <fullName evidence="5 10">Carbonic anhydrase</fullName>
        <ecNumber evidence="4 10">4.2.1.1</ecNumber>
    </recommendedName>
</protein>
<comment type="function">
    <text evidence="2 10">Reversible hydration of carbon dioxide.</text>
</comment>
<evidence type="ECO:0000256" key="3">
    <source>
        <dbReference type="ARBA" id="ARBA00010718"/>
    </source>
</evidence>
<dbReference type="SMART" id="SM01057">
    <property type="entry name" value="Carb_anhydrase"/>
    <property type="match status" value="1"/>
</dbReference>
<dbReference type="PROSITE" id="PS51144">
    <property type="entry name" value="ALPHA_CA_2"/>
    <property type="match status" value="1"/>
</dbReference>
<dbReference type="PANTHER" id="PTHR18952">
    <property type="entry name" value="CARBONIC ANHYDRASE"/>
    <property type="match status" value="1"/>
</dbReference>
<dbReference type="InterPro" id="IPR001148">
    <property type="entry name" value="CA_dom"/>
</dbReference>
<dbReference type="CDD" id="cd03124">
    <property type="entry name" value="alpha_CA_prokaryotic_like"/>
    <property type="match status" value="1"/>
</dbReference>
<evidence type="ECO:0000259" key="11">
    <source>
        <dbReference type="PROSITE" id="PS51144"/>
    </source>
</evidence>
<name>A0ABT0AJ23_9LACT</name>
<evidence type="ECO:0000256" key="8">
    <source>
        <dbReference type="ARBA" id="ARBA00023239"/>
    </source>
</evidence>
<feature type="domain" description="Alpha-carbonic anhydrase" evidence="11">
    <location>
        <begin position="40"/>
        <end position="248"/>
    </location>
</feature>
<sequence length="249" mass="28158">MKKSLKLVAVLGMILVLGACHATEKTNTPKAGIRAKPQHEVVNYDKQEDWEFASGKMQSPINIDSKKVEMMTPDKGEMTLNFSKAITKAEDNGHSIQLTDSGQATINGRQFNLTQFHFHAESEHTVDDKHYPLEAHFVNQSQDGRIAVIGVFFKAGRENLGFKEVLDDVANKKIDAITDMDKMIPENKSFYHYLGSLTTPPLSENVEWYIMKDPMEISQAQIAAFKQLYSHNNREIQPLNGRKILVHDE</sequence>
<dbReference type="EC" id="4.2.1.1" evidence="4 10"/>
<dbReference type="Pfam" id="PF00194">
    <property type="entry name" value="Carb_anhydrase"/>
    <property type="match status" value="1"/>
</dbReference>
<dbReference type="Proteomes" id="UP001522462">
    <property type="component" value="Unassembled WGS sequence"/>
</dbReference>
<evidence type="ECO:0000256" key="1">
    <source>
        <dbReference type="ARBA" id="ARBA00001947"/>
    </source>
</evidence>
<dbReference type="InterPro" id="IPR018338">
    <property type="entry name" value="Carbonic_anhydrase_a-class_CS"/>
</dbReference>
<evidence type="ECO:0000256" key="4">
    <source>
        <dbReference type="ARBA" id="ARBA00012925"/>
    </source>
</evidence>
<evidence type="ECO:0000256" key="6">
    <source>
        <dbReference type="ARBA" id="ARBA00022723"/>
    </source>
</evidence>
<comment type="caution">
    <text evidence="12">The sequence shown here is derived from an EMBL/GenBank/DDBJ whole genome shotgun (WGS) entry which is preliminary data.</text>
</comment>
<comment type="similarity">
    <text evidence="3 10">Belongs to the alpha-carbonic anhydrase family.</text>
</comment>
<gene>
    <name evidence="12" type="ORF">GYN19_01040</name>
</gene>
<keyword evidence="10" id="KW-0732">Signal</keyword>